<dbReference type="InParanoid" id="A0A067LWZ6"/>
<dbReference type="SMART" id="SM00248">
    <property type="entry name" value="ANK"/>
    <property type="match status" value="3"/>
</dbReference>
<sequence>MGHFSHSKLEALEQELSAGGDVENTGGEGRTRLHEAAEEGDLPLVGLLLRFRASVHARDVIGYHPMHCAVGLMGPEAATIIKALLVAGADVNAQNRNGDTPLSLAYRYNHPFCVGALIRAGADPSLCGSRSKPTPPFVVDLLRSSDGASVVAKTLATGIDINAKDENGHTLL</sequence>
<name>A0A067LWZ6_BOTB1</name>
<evidence type="ECO:0000256" key="1">
    <source>
        <dbReference type="ARBA" id="ARBA00022737"/>
    </source>
</evidence>
<feature type="repeat" description="ANK" evidence="3">
    <location>
        <begin position="61"/>
        <end position="96"/>
    </location>
</feature>
<keyword evidence="5" id="KW-1185">Reference proteome</keyword>
<dbReference type="PRINTS" id="PR01415">
    <property type="entry name" value="ANKYRIN"/>
</dbReference>
<dbReference type="OrthoDB" id="194358at2759"/>
<dbReference type="PROSITE" id="PS50088">
    <property type="entry name" value="ANK_REPEAT"/>
    <property type="match status" value="3"/>
</dbReference>
<dbReference type="InterPro" id="IPR050776">
    <property type="entry name" value="Ank_Repeat/CDKN_Inhibitor"/>
</dbReference>
<dbReference type="PANTHER" id="PTHR24201">
    <property type="entry name" value="ANK_REP_REGION DOMAIN-CONTAINING PROTEIN"/>
    <property type="match status" value="1"/>
</dbReference>
<dbReference type="InterPro" id="IPR002110">
    <property type="entry name" value="Ankyrin_rpt"/>
</dbReference>
<dbReference type="InterPro" id="IPR036770">
    <property type="entry name" value="Ankyrin_rpt-contain_sf"/>
</dbReference>
<dbReference type="STRING" id="930990.A0A067LWZ6"/>
<dbReference type="Gene3D" id="1.25.40.20">
    <property type="entry name" value="Ankyrin repeat-containing domain"/>
    <property type="match status" value="2"/>
</dbReference>
<dbReference type="Pfam" id="PF12796">
    <property type="entry name" value="Ank_2"/>
    <property type="match status" value="1"/>
</dbReference>
<gene>
    <name evidence="4" type="ORF">BOTBODRAFT_119373</name>
</gene>
<dbReference type="PROSITE" id="PS50297">
    <property type="entry name" value="ANK_REP_REGION"/>
    <property type="match status" value="2"/>
</dbReference>
<organism evidence="4 5">
    <name type="scientific">Botryobasidium botryosum (strain FD-172 SS1)</name>
    <dbReference type="NCBI Taxonomy" id="930990"/>
    <lineage>
        <taxon>Eukaryota</taxon>
        <taxon>Fungi</taxon>
        <taxon>Dikarya</taxon>
        <taxon>Basidiomycota</taxon>
        <taxon>Agaricomycotina</taxon>
        <taxon>Agaricomycetes</taxon>
        <taxon>Cantharellales</taxon>
        <taxon>Botryobasidiaceae</taxon>
        <taxon>Botryobasidium</taxon>
    </lineage>
</organism>
<protein>
    <submittedName>
        <fullName evidence="4">Uncharacterized protein</fullName>
    </submittedName>
</protein>
<dbReference type="Proteomes" id="UP000027195">
    <property type="component" value="Unassembled WGS sequence"/>
</dbReference>
<keyword evidence="2 3" id="KW-0040">ANK repeat</keyword>
<evidence type="ECO:0000256" key="3">
    <source>
        <dbReference type="PROSITE-ProRule" id="PRU00023"/>
    </source>
</evidence>
<accession>A0A067LWZ6</accession>
<reference evidence="5" key="1">
    <citation type="journal article" date="2014" name="Proc. Natl. Acad. Sci. U.S.A.">
        <title>Extensive sampling of basidiomycete genomes demonstrates inadequacy of the white-rot/brown-rot paradigm for wood decay fungi.</title>
        <authorList>
            <person name="Riley R."/>
            <person name="Salamov A.A."/>
            <person name="Brown D.W."/>
            <person name="Nagy L.G."/>
            <person name="Floudas D."/>
            <person name="Held B.W."/>
            <person name="Levasseur A."/>
            <person name="Lombard V."/>
            <person name="Morin E."/>
            <person name="Otillar R."/>
            <person name="Lindquist E.A."/>
            <person name="Sun H."/>
            <person name="LaButti K.M."/>
            <person name="Schmutz J."/>
            <person name="Jabbour D."/>
            <person name="Luo H."/>
            <person name="Baker S.E."/>
            <person name="Pisabarro A.G."/>
            <person name="Walton J.D."/>
            <person name="Blanchette R.A."/>
            <person name="Henrissat B."/>
            <person name="Martin F."/>
            <person name="Cullen D."/>
            <person name="Hibbett D.S."/>
            <person name="Grigoriev I.V."/>
        </authorList>
    </citation>
    <scope>NUCLEOTIDE SEQUENCE [LARGE SCALE GENOMIC DNA]</scope>
    <source>
        <strain evidence="5">FD-172 SS1</strain>
    </source>
</reference>
<dbReference type="AlphaFoldDB" id="A0A067LWZ6"/>
<evidence type="ECO:0000256" key="2">
    <source>
        <dbReference type="ARBA" id="ARBA00023043"/>
    </source>
</evidence>
<feature type="non-terminal residue" evidence="4">
    <location>
        <position position="172"/>
    </location>
</feature>
<evidence type="ECO:0000313" key="4">
    <source>
        <dbReference type="EMBL" id="KDQ07893.1"/>
    </source>
</evidence>
<proteinExistence type="predicted"/>
<feature type="repeat" description="ANK" evidence="3">
    <location>
        <begin position="28"/>
        <end position="60"/>
    </location>
</feature>
<dbReference type="HOGENOM" id="CLU_000134_18_1_1"/>
<evidence type="ECO:0000313" key="5">
    <source>
        <dbReference type="Proteomes" id="UP000027195"/>
    </source>
</evidence>
<keyword evidence="1" id="KW-0677">Repeat</keyword>
<dbReference type="SUPFAM" id="SSF48403">
    <property type="entry name" value="Ankyrin repeat"/>
    <property type="match status" value="1"/>
</dbReference>
<feature type="repeat" description="ANK" evidence="3">
    <location>
        <begin position="97"/>
        <end position="129"/>
    </location>
</feature>
<dbReference type="EMBL" id="KL198099">
    <property type="protein sequence ID" value="KDQ07893.1"/>
    <property type="molecule type" value="Genomic_DNA"/>
</dbReference>